<dbReference type="AlphaFoldDB" id="A0A0G0MYU9"/>
<protein>
    <submittedName>
        <fullName evidence="10">Two component transcriptional regulator, winged helix family</fullName>
    </submittedName>
</protein>
<evidence type="ECO:0000256" key="7">
    <source>
        <dbReference type="PROSITE-ProRule" id="PRU01091"/>
    </source>
</evidence>
<feature type="domain" description="Response regulatory" evidence="8">
    <location>
        <begin position="2"/>
        <end position="116"/>
    </location>
</feature>
<dbReference type="InterPro" id="IPR039420">
    <property type="entry name" value="WalR-like"/>
</dbReference>
<dbReference type="SUPFAM" id="SSF52172">
    <property type="entry name" value="CheY-like"/>
    <property type="match status" value="1"/>
</dbReference>
<dbReference type="InterPro" id="IPR001789">
    <property type="entry name" value="Sig_transdc_resp-reg_receiver"/>
</dbReference>
<keyword evidence="2" id="KW-0902">Two-component regulatory system</keyword>
<dbReference type="SMART" id="SM00862">
    <property type="entry name" value="Trans_reg_C"/>
    <property type="match status" value="1"/>
</dbReference>
<evidence type="ECO:0000256" key="5">
    <source>
        <dbReference type="ARBA" id="ARBA00023163"/>
    </source>
</evidence>
<evidence type="ECO:0000256" key="4">
    <source>
        <dbReference type="ARBA" id="ARBA00023125"/>
    </source>
</evidence>
<keyword evidence="4 7" id="KW-0238">DNA-binding</keyword>
<dbReference type="FunFam" id="1.10.10.10:FF:000005">
    <property type="entry name" value="Two-component system response regulator"/>
    <property type="match status" value="1"/>
</dbReference>
<proteinExistence type="predicted"/>
<dbReference type="PANTHER" id="PTHR48111">
    <property type="entry name" value="REGULATOR OF RPOS"/>
    <property type="match status" value="1"/>
</dbReference>
<dbReference type="GO" id="GO:0005829">
    <property type="term" value="C:cytosol"/>
    <property type="evidence" value="ECO:0007669"/>
    <property type="project" value="TreeGrafter"/>
</dbReference>
<comment type="caution">
    <text evidence="10">The sequence shown here is derived from an EMBL/GenBank/DDBJ whole genome shotgun (WGS) entry which is preliminary data.</text>
</comment>
<evidence type="ECO:0000256" key="2">
    <source>
        <dbReference type="ARBA" id="ARBA00023012"/>
    </source>
</evidence>
<name>A0A0G0MYU9_9BACT</name>
<evidence type="ECO:0000313" key="11">
    <source>
        <dbReference type="Proteomes" id="UP000034799"/>
    </source>
</evidence>
<organism evidence="10 11">
    <name type="scientific">candidate division WS6 bacterium GW2011_GWF2_39_15</name>
    <dbReference type="NCBI Taxonomy" id="1619100"/>
    <lineage>
        <taxon>Bacteria</taxon>
        <taxon>Candidatus Dojkabacteria</taxon>
    </lineage>
</organism>
<evidence type="ECO:0000256" key="6">
    <source>
        <dbReference type="PROSITE-ProRule" id="PRU00169"/>
    </source>
</evidence>
<dbReference type="GO" id="GO:0000156">
    <property type="term" value="F:phosphorelay response regulator activity"/>
    <property type="evidence" value="ECO:0007669"/>
    <property type="project" value="TreeGrafter"/>
</dbReference>
<feature type="domain" description="OmpR/PhoB-type" evidence="9">
    <location>
        <begin position="125"/>
        <end position="223"/>
    </location>
</feature>
<evidence type="ECO:0000256" key="1">
    <source>
        <dbReference type="ARBA" id="ARBA00022553"/>
    </source>
</evidence>
<dbReference type="CDD" id="cd17624">
    <property type="entry name" value="REC_OmpR_PmrA-like"/>
    <property type="match status" value="1"/>
</dbReference>
<dbReference type="FunFam" id="3.40.50.2300:FF:000001">
    <property type="entry name" value="DNA-binding response regulator PhoB"/>
    <property type="match status" value="1"/>
</dbReference>
<keyword evidence="1 6" id="KW-0597">Phosphoprotein</keyword>
<dbReference type="SMART" id="SM00448">
    <property type="entry name" value="REC"/>
    <property type="match status" value="1"/>
</dbReference>
<dbReference type="Gene3D" id="6.10.250.690">
    <property type="match status" value="1"/>
</dbReference>
<dbReference type="EMBL" id="LBWK01000002">
    <property type="protein sequence ID" value="KKR05721.1"/>
    <property type="molecule type" value="Genomic_DNA"/>
</dbReference>
<dbReference type="PROSITE" id="PS50110">
    <property type="entry name" value="RESPONSE_REGULATORY"/>
    <property type="match status" value="1"/>
</dbReference>
<gene>
    <name evidence="10" type="ORF">UT34_C0002G0228</name>
</gene>
<accession>A0A0G0MYU9</accession>
<dbReference type="PANTHER" id="PTHR48111:SF22">
    <property type="entry name" value="REGULATOR OF RPOS"/>
    <property type="match status" value="1"/>
</dbReference>
<dbReference type="InterPro" id="IPR011006">
    <property type="entry name" value="CheY-like_superfamily"/>
</dbReference>
<dbReference type="PROSITE" id="PS51755">
    <property type="entry name" value="OMPR_PHOB"/>
    <property type="match status" value="1"/>
</dbReference>
<evidence type="ECO:0000256" key="3">
    <source>
        <dbReference type="ARBA" id="ARBA00023015"/>
    </source>
</evidence>
<keyword evidence="3" id="KW-0805">Transcription regulation</keyword>
<dbReference type="CDD" id="cd00383">
    <property type="entry name" value="trans_reg_C"/>
    <property type="match status" value="1"/>
</dbReference>
<dbReference type="InterPro" id="IPR001867">
    <property type="entry name" value="OmpR/PhoB-type_DNA-bd"/>
</dbReference>
<dbReference type="GO" id="GO:0032993">
    <property type="term" value="C:protein-DNA complex"/>
    <property type="evidence" value="ECO:0007669"/>
    <property type="project" value="TreeGrafter"/>
</dbReference>
<dbReference type="STRING" id="1619100.UT34_C0002G0228"/>
<dbReference type="GO" id="GO:0000976">
    <property type="term" value="F:transcription cis-regulatory region binding"/>
    <property type="evidence" value="ECO:0007669"/>
    <property type="project" value="TreeGrafter"/>
</dbReference>
<dbReference type="Gene3D" id="1.10.10.10">
    <property type="entry name" value="Winged helix-like DNA-binding domain superfamily/Winged helix DNA-binding domain"/>
    <property type="match status" value="1"/>
</dbReference>
<evidence type="ECO:0000259" key="9">
    <source>
        <dbReference type="PROSITE" id="PS51755"/>
    </source>
</evidence>
<sequence length="224" mass="25615">MRILIVEDDLTISKNLRTFLERSSYVVDVARHGNEGLERALNEEYDLVILDWMLPGKNGIEICHEIRKSGKTVPVIMLTAKSQVEDKVEGLDVGADDYLTKPFEMSELLARVRALLRRKYTQHRSGVIEAANLIIDTNSHIVKRGDKILELSVREYALLEYLASNMGIAMSREDILTHVWDENIDLFTNTVDVHIRYLRKKIDVGSKKKLIKTVKGVGYMLCKD</sequence>
<evidence type="ECO:0000313" key="10">
    <source>
        <dbReference type="EMBL" id="KKR05721.1"/>
    </source>
</evidence>
<dbReference type="Pfam" id="PF00072">
    <property type="entry name" value="Response_reg"/>
    <property type="match status" value="1"/>
</dbReference>
<dbReference type="Gene3D" id="3.40.50.2300">
    <property type="match status" value="1"/>
</dbReference>
<feature type="DNA-binding region" description="OmpR/PhoB-type" evidence="7">
    <location>
        <begin position="125"/>
        <end position="223"/>
    </location>
</feature>
<reference evidence="10 11" key="1">
    <citation type="journal article" date="2015" name="Nature">
        <title>rRNA introns, odd ribosomes, and small enigmatic genomes across a large radiation of phyla.</title>
        <authorList>
            <person name="Brown C.T."/>
            <person name="Hug L.A."/>
            <person name="Thomas B.C."/>
            <person name="Sharon I."/>
            <person name="Castelle C.J."/>
            <person name="Singh A."/>
            <person name="Wilkins M.J."/>
            <person name="Williams K.H."/>
            <person name="Banfield J.F."/>
        </authorList>
    </citation>
    <scope>NUCLEOTIDE SEQUENCE [LARGE SCALE GENOMIC DNA]</scope>
</reference>
<dbReference type="PATRIC" id="fig|1619100.3.peg.777"/>
<dbReference type="Pfam" id="PF00486">
    <property type="entry name" value="Trans_reg_C"/>
    <property type="match status" value="1"/>
</dbReference>
<evidence type="ECO:0000259" key="8">
    <source>
        <dbReference type="PROSITE" id="PS50110"/>
    </source>
</evidence>
<dbReference type="Proteomes" id="UP000034799">
    <property type="component" value="Unassembled WGS sequence"/>
</dbReference>
<dbReference type="GO" id="GO:0006355">
    <property type="term" value="P:regulation of DNA-templated transcription"/>
    <property type="evidence" value="ECO:0007669"/>
    <property type="project" value="InterPro"/>
</dbReference>
<dbReference type="InterPro" id="IPR036388">
    <property type="entry name" value="WH-like_DNA-bd_sf"/>
</dbReference>
<feature type="modified residue" description="4-aspartylphosphate" evidence="6">
    <location>
        <position position="51"/>
    </location>
</feature>
<keyword evidence="5" id="KW-0804">Transcription</keyword>